<name>A0A3A4ALH1_9ACTN</name>
<comment type="caution">
    <text evidence="3">The sequence shown here is derived from an EMBL/GenBank/DDBJ whole genome shotgun (WGS) entry which is preliminary data.</text>
</comment>
<gene>
    <name evidence="3" type="ORF">D5H75_23285</name>
</gene>
<keyword evidence="3" id="KW-0378">Hydrolase</keyword>
<dbReference type="PANTHER" id="PTHR40446">
    <property type="entry name" value="N-ACETYLGLUCOSAMINE-1-PHOSPHODIESTER ALPHA-N-ACETYLGLUCOSAMINIDASE"/>
    <property type="match status" value="1"/>
</dbReference>
<dbReference type="Proteomes" id="UP000265768">
    <property type="component" value="Unassembled WGS sequence"/>
</dbReference>
<dbReference type="InterPro" id="IPR018711">
    <property type="entry name" value="NAGPA"/>
</dbReference>
<dbReference type="AlphaFoldDB" id="A0A3A4ALH1"/>
<dbReference type="PANTHER" id="PTHR40446:SF2">
    <property type="entry name" value="N-ACETYLGLUCOSAMINE-1-PHOSPHODIESTER ALPHA-N-ACETYLGLUCOSAMINIDASE"/>
    <property type="match status" value="1"/>
</dbReference>
<accession>A0A3A4ALH1</accession>
<dbReference type="OrthoDB" id="9809781at2"/>
<dbReference type="RefSeq" id="WP_119928634.1">
    <property type="nucleotide sequence ID" value="NZ_QZEY01000009.1"/>
</dbReference>
<feature type="domain" description="Phosphodiester glycosidase" evidence="2">
    <location>
        <begin position="417"/>
        <end position="587"/>
    </location>
</feature>
<evidence type="ECO:0000256" key="1">
    <source>
        <dbReference type="SAM" id="SignalP"/>
    </source>
</evidence>
<feature type="chain" id="PRO_5017373689" evidence="1">
    <location>
        <begin position="33"/>
        <end position="588"/>
    </location>
</feature>
<proteinExistence type="predicted"/>
<protein>
    <submittedName>
        <fullName evidence="3">Phosphodiester glycosidase family protein</fullName>
    </submittedName>
</protein>
<feature type="signal peptide" evidence="1">
    <location>
        <begin position="1"/>
        <end position="32"/>
    </location>
</feature>
<dbReference type="EMBL" id="QZEY01000009">
    <property type="protein sequence ID" value="RJL30486.1"/>
    <property type="molecule type" value="Genomic_DNA"/>
</dbReference>
<sequence>MRTQVTGGRPLRGFLAAAASTVLALTCTPAVAATRSGDAAIPYGHAAIPYGHAAARAGAVRPGDGAARAEKDPLGFGPVRIAPRPGDARLGDARLGGLPLGALPLGGLPLGGSRLAERGPERAAEGARRRAAGSHRVVRLAPGVLLGRIGGGSPPAADVYTVVLHFDGRGRLFGREDAADHLVGQLARHGVPAIREDVVVPRLRPGGPRRVLGQTVRVGRFAGRAEAGREAARLERLRWIDEDGTPRGGFPVSVVETSTLGRWTPGPWRVRYLRVDPRHAVVRTTSGRTLADAETVREMAPMATAAINGGFFRIGTDTPGDPAGVYVQEGRLLSETRDGSDPALVITGGRARVTDLTTRQRVSAGRAWRAITGVNRANDGDDLILFTPEYGARLPRVDGVEAELAEDGTVLSVRERESGSAPGDPPERGSVLQGTGRAAAWLRAHAQLGRRLRVSTLIIDQRTGRAIRPDYATAGNVAILRRGEVRISPRDLGRKGTFTQIVRRHPRTLAGVDARGNLLLAAVDGRSPRWSAGMTLPEAARLMRGLGAREAINLDGGGSTTLTARGEIVNRPAAPAGGRPVSDAVTVN</sequence>
<evidence type="ECO:0000313" key="3">
    <source>
        <dbReference type="EMBL" id="RJL30486.1"/>
    </source>
</evidence>
<dbReference type="GO" id="GO:0016798">
    <property type="term" value="F:hydrolase activity, acting on glycosyl bonds"/>
    <property type="evidence" value="ECO:0007669"/>
    <property type="project" value="UniProtKB-KW"/>
</dbReference>
<keyword evidence="3" id="KW-0326">Glycosidase</keyword>
<keyword evidence="1" id="KW-0732">Signal</keyword>
<organism evidence="3 4">
    <name type="scientific">Bailinhaonella thermotolerans</name>
    <dbReference type="NCBI Taxonomy" id="1070861"/>
    <lineage>
        <taxon>Bacteria</taxon>
        <taxon>Bacillati</taxon>
        <taxon>Actinomycetota</taxon>
        <taxon>Actinomycetes</taxon>
        <taxon>Streptosporangiales</taxon>
        <taxon>Streptosporangiaceae</taxon>
        <taxon>Bailinhaonella</taxon>
    </lineage>
</organism>
<evidence type="ECO:0000313" key="4">
    <source>
        <dbReference type="Proteomes" id="UP000265768"/>
    </source>
</evidence>
<keyword evidence="4" id="KW-1185">Reference proteome</keyword>
<evidence type="ECO:0000259" key="2">
    <source>
        <dbReference type="Pfam" id="PF09992"/>
    </source>
</evidence>
<dbReference type="Pfam" id="PF09992">
    <property type="entry name" value="NAGPA"/>
    <property type="match status" value="1"/>
</dbReference>
<reference evidence="3 4" key="1">
    <citation type="submission" date="2018-09" db="EMBL/GenBank/DDBJ databases">
        <title>YIM 75507 draft genome.</title>
        <authorList>
            <person name="Tang S."/>
            <person name="Feng Y."/>
        </authorList>
    </citation>
    <scope>NUCLEOTIDE SEQUENCE [LARGE SCALE GENOMIC DNA]</scope>
    <source>
        <strain evidence="3 4">YIM 75507</strain>
    </source>
</reference>